<reference evidence="2" key="1">
    <citation type="journal article" date="2021" name="PeerJ">
        <title>Extensive microbial diversity within the chicken gut microbiome revealed by metagenomics and culture.</title>
        <authorList>
            <person name="Gilroy R."/>
            <person name="Ravi A."/>
            <person name="Getino M."/>
            <person name="Pursley I."/>
            <person name="Horton D.L."/>
            <person name="Alikhan N.F."/>
            <person name="Baker D."/>
            <person name="Gharbi K."/>
            <person name="Hall N."/>
            <person name="Watson M."/>
            <person name="Adriaenssens E.M."/>
            <person name="Foster-Nyarko E."/>
            <person name="Jarju S."/>
            <person name="Secka A."/>
            <person name="Antonio M."/>
            <person name="Oren A."/>
            <person name="Chaudhuri R.R."/>
            <person name="La Ragione R."/>
            <person name="Hildebrand F."/>
            <person name="Pallen M.J."/>
        </authorList>
    </citation>
    <scope>NUCLEOTIDE SEQUENCE</scope>
    <source>
        <strain evidence="2">ChiHjej13B12-4958</strain>
    </source>
</reference>
<dbReference type="EMBL" id="DWVP01000020">
    <property type="protein sequence ID" value="HJC85524.1"/>
    <property type="molecule type" value="Genomic_DNA"/>
</dbReference>
<gene>
    <name evidence="2" type="ORF">H9751_08270</name>
</gene>
<sequence>MTGTVLMLTSCGSDGGTASTESTDSAAEPTADPYCTVAEELDVADFEDDVVTGADRHLTGDFEFALVDITGDGEDELLVRAVGNHISATQVFAAGEDGDELTRIDRNFYAGAASAGGFRAELHAASDGSGLLSSEGQSGTGQYTTEKWTVDGSEMVETGDGWDFRLDQKPDDLESLQAEIEWGSVGDVCVDGEQSDGTSDSSNGAPNPTRGSSASGPAPDRGSSPEPSDGEFALTGTVVEMTAGELMEGGRTPNGEPTSDIYVVLQLDSPTPVSAQQSGSPGQTRDETVSEISLATPYGSLSSINWDNYIGEQVTVDATADGLMFPSDTGLPLGMVRLTEGTVE</sequence>
<dbReference type="Proteomes" id="UP000823858">
    <property type="component" value="Unassembled WGS sequence"/>
</dbReference>
<protein>
    <submittedName>
        <fullName evidence="2">Uncharacterized protein</fullName>
    </submittedName>
</protein>
<feature type="compositionally biased region" description="Polar residues" evidence="1">
    <location>
        <begin position="11"/>
        <end position="25"/>
    </location>
</feature>
<proteinExistence type="predicted"/>
<evidence type="ECO:0000256" key="1">
    <source>
        <dbReference type="SAM" id="MobiDB-lite"/>
    </source>
</evidence>
<accession>A0A9D2QDH3</accession>
<feature type="region of interest" description="Disordered" evidence="1">
    <location>
        <begin position="128"/>
        <end position="152"/>
    </location>
</feature>
<feature type="region of interest" description="Disordered" evidence="1">
    <location>
        <begin position="11"/>
        <end position="30"/>
    </location>
</feature>
<reference evidence="2" key="2">
    <citation type="submission" date="2021-04" db="EMBL/GenBank/DDBJ databases">
        <authorList>
            <person name="Gilroy R."/>
        </authorList>
    </citation>
    <scope>NUCLEOTIDE SEQUENCE</scope>
    <source>
        <strain evidence="2">ChiHjej13B12-4958</strain>
    </source>
</reference>
<evidence type="ECO:0000313" key="2">
    <source>
        <dbReference type="EMBL" id="HJC85524.1"/>
    </source>
</evidence>
<name>A0A9D2QDH3_9CORY</name>
<feature type="compositionally biased region" description="Low complexity" evidence="1">
    <location>
        <begin position="128"/>
        <end position="142"/>
    </location>
</feature>
<feature type="region of interest" description="Disordered" evidence="1">
    <location>
        <begin position="188"/>
        <end position="232"/>
    </location>
</feature>
<evidence type="ECO:0000313" key="3">
    <source>
        <dbReference type="Proteomes" id="UP000823858"/>
    </source>
</evidence>
<comment type="caution">
    <text evidence="2">The sequence shown here is derived from an EMBL/GenBank/DDBJ whole genome shotgun (WGS) entry which is preliminary data.</text>
</comment>
<dbReference type="AlphaFoldDB" id="A0A9D2QDH3"/>
<feature type="compositionally biased region" description="Polar residues" evidence="1">
    <location>
        <begin position="195"/>
        <end position="215"/>
    </location>
</feature>
<organism evidence="2 3">
    <name type="scientific">Candidatus Corynebacterium faecigallinarum</name>
    <dbReference type="NCBI Taxonomy" id="2838528"/>
    <lineage>
        <taxon>Bacteria</taxon>
        <taxon>Bacillati</taxon>
        <taxon>Actinomycetota</taxon>
        <taxon>Actinomycetes</taxon>
        <taxon>Mycobacteriales</taxon>
        <taxon>Corynebacteriaceae</taxon>
        <taxon>Corynebacterium</taxon>
    </lineage>
</organism>